<organism evidence="1 2">
    <name type="scientific">Bacteroides pyogenes F0041</name>
    <dbReference type="NCBI Taxonomy" id="1321819"/>
    <lineage>
        <taxon>Bacteria</taxon>
        <taxon>Pseudomonadati</taxon>
        <taxon>Bacteroidota</taxon>
        <taxon>Bacteroidia</taxon>
        <taxon>Bacteroidales</taxon>
        <taxon>Bacteroidaceae</taxon>
        <taxon>Bacteroides</taxon>
    </lineage>
</organism>
<dbReference type="HOGENOM" id="CLU_3305031_0_0_10"/>
<evidence type="ECO:0000313" key="2">
    <source>
        <dbReference type="Proteomes" id="UP000016496"/>
    </source>
</evidence>
<dbReference type="Proteomes" id="UP000016496">
    <property type="component" value="Unassembled WGS sequence"/>
</dbReference>
<protein>
    <submittedName>
        <fullName evidence="1">Uncharacterized protein</fullName>
    </submittedName>
</protein>
<evidence type="ECO:0000313" key="1">
    <source>
        <dbReference type="EMBL" id="ERI81915.1"/>
    </source>
</evidence>
<accession>U2CBK5</accession>
<comment type="caution">
    <text evidence="1">The sequence shown here is derived from an EMBL/GenBank/DDBJ whole genome shotgun (WGS) entry which is preliminary data.</text>
</comment>
<name>U2CBK5_9BACE</name>
<proteinExistence type="predicted"/>
<sequence>MQVISSAVCFFIASLLEHQKPSQPDDFKLRRLFVFTYCL</sequence>
<dbReference type="AlphaFoldDB" id="U2CBK5"/>
<reference evidence="1 2" key="1">
    <citation type="submission" date="2013-08" db="EMBL/GenBank/DDBJ databases">
        <authorList>
            <person name="Weinstock G."/>
            <person name="Sodergren E."/>
            <person name="Wylie T."/>
            <person name="Fulton L."/>
            <person name="Fulton R."/>
            <person name="Fronick C."/>
            <person name="O'Laughlin M."/>
            <person name="Godfrey J."/>
            <person name="Miner T."/>
            <person name="Herter B."/>
            <person name="Appelbaum E."/>
            <person name="Cordes M."/>
            <person name="Lek S."/>
            <person name="Wollam A."/>
            <person name="Pepin K.H."/>
            <person name="Palsikar V.B."/>
            <person name="Mitreva M."/>
            <person name="Wilson R.K."/>
        </authorList>
    </citation>
    <scope>NUCLEOTIDE SEQUENCE [LARGE SCALE GENOMIC DNA]</scope>
    <source>
        <strain evidence="1 2">F0041</strain>
    </source>
</reference>
<dbReference type="EMBL" id="AWSV01000150">
    <property type="protein sequence ID" value="ERI81915.1"/>
    <property type="molecule type" value="Genomic_DNA"/>
</dbReference>
<gene>
    <name evidence="1" type="ORF">HMPREF1981_02857</name>
</gene>